<evidence type="ECO:0000313" key="6">
    <source>
        <dbReference type="EMBL" id="RSM81618.1"/>
    </source>
</evidence>
<dbReference type="SUPFAM" id="SSF55048">
    <property type="entry name" value="Probable ACP-binding domain of malonyl-CoA ACP transacylase"/>
    <property type="match status" value="1"/>
</dbReference>
<dbReference type="InterPro" id="IPR014043">
    <property type="entry name" value="Acyl_transferase_dom"/>
</dbReference>
<dbReference type="InterPro" id="IPR050858">
    <property type="entry name" value="Mal-CoA-ACP_Trans/PKS_FabD"/>
</dbReference>
<protein>
    <recommendedName>
        <fullName evidence="1">[acyl-carrier-protein] S-malonyltransferase</fullName>
        <ecNumber evidence="1">2.3.1.39</ecNumber>
    </recommendedName>
</protein>
<dbReference type="InterPro" id="IPR016035">
    <property type="entry name" value="Acyl_Trfase/lysoPLipase"/>
</dbReference>
<evidence type="ECO:0000256" key="3">
    <source>
        <dbReference type="ARBA" id="ARBA00023315"/>
    </source>
</evidence>
<dbReference type="OrthoDB" id="9778690at2"/>
<dbReference type="GO" id="GO:0006633">
    <property type="term" value="P:fatty acid biosynthetic process"/>
    <property type="evidence" value="ECO:0007669"/>
    <property type="project" value="TreeGrafter"/>
</dbReference>
<comment type="catalytic activity">
    <reaction evidence="4">
        <text>holo-[ACP] + malonyl-CoA = malonyl-[ACP] + CoA</text>
        <dbReference type="Rhea" id="RHEA:41792"/>
        <dbReference type="Rhea" id="RHEA-COMP:9623"/>
        <dbReference type="Rhea" id="RHEA-COMP:9685"/>
        <dbReference type="ChEBI" id="CHEBI:57287"/>
        <dbReference type="ChEBI" id="CHEBI:57384"/>
        <dbReference type="ChEBI" id="CHEBI:64479"/>
        <dbReference type="ChEBI" id="CHEBI:78449"/>
        <dbReference type="EC" id="2.3.1.39"/>
    </reaction>
</comment>
<dbReference type="InterPro" id="IPR001227">
    <property type="entry name" value="Ac_transferase_dom_sf"/>
</dbReference>
<dbReference type="Gene3D" id="3.40.366.10">
    <property type="entry name" value="Malonyl-Coenzyme A Acyl Carrier Protein, domain 2"/>
    <property type="match status" value="1"/>
</dbReference>
<feature type="domain" description="Malonyl-CoA:ACP transacylase (MAT)" evidence="5">
    <location>
        <begin position="123"/>
        <end position="418"/>
    </location>
</feature>
<dbReference type="Pfam" id="PF00698">
    <property type="entry name" value="Acyl_transf_1"/>
    <property type="match status" value="1"/>
</dbReference>
<dbReference type="EMBL" id="QHKI01000025">
    <property type="protein sequence ID" value="RSM81618.1"/>
    <property type="molecule type" value="Genomic_DNA"/>
</dbReference>
<sequence>MSLSEVAAPGISRTLEGVHETDHYQLLLLDGHTVAELHDRVTRLIDLASEPTCGTLDNLAVNLRRALADRPMRTAVVADSAGQARERLTKLAAALRDDNATTIDVANGVFAGRADSRPAIGYLFPGQGANNDTEGSALTRRFETARDFYRTVTIPTAENFLPPSVFQQQIVASSVVGLRVLNTLGIEASMAAGHSLGELTALHWAGAMSESALLTFVAERGQIVARACTGTGAMMGIAASPDEVKPLLIDEPVVIVGYNNPVETAVAGPAEAVARVQQAALAASLKAERMPVRDAFHSSAMAAAADGLRAYLAGMEFGPLDRPVASTVTGDVLPSDTDLRELLVRQICEPVWFSQAVERMANEVSLLIEVGPSEALSYHASLIRPNTPAVPLSTDSTSLYGVLSVAAAAYVLGAPVRLDRLHSELMSESAASRHE</sequence>
<keyword evidence="3" id="KW-0012">Acyltransferase</keyword>
<dbReference type="Proteomes" id="UP000287547">
    <property type="component" value="Unassembled WGS sequence"/>
</dbReference>
<dbReference type="PANTHER" id="PTHR42681:SF1">
    <property type="entry name" value="MALONYL-COA-ACYL CARRIER PROTEIN TRANSACYLASE, MITOCHONDRIAL"/>
    <property type="match status" value="1"/>
</dbReference>
<organism evidence="6 7">
    <name type="scientific">Kibdelosporangium aridum</name>
    <dbReference type="NCBI Taxonomy" id="2030"/>
    <lineage>
        <taxon>Bacteria</taxon>
        <taxon>Bacillati</taxon>
        <taxon>Actinomycetota</taxon>
        <taxon>Actinomycetes</taxon>
        <taxon>Pseudonocardiales</taxon>
        <taxon>Pseudonocardiaceae</taxon>
        <taxon>Kibdelosporangium</taxon>
    </lineage>
</organism>
<dbReference type="EC" id="2.3.1.39" evidence="1"/>
<dbReference type="AlphaFoldDB" id="A0A428Z4Q2"/>
<evidence type="ECO:0000256" key="2">
    <source>
        <dbReference type="ARBA" id="ARBA00022679"/>
    </source>
</evidence>
<reference evidence="6 7" key="1">
    <citation type="submission" date="2018-05" db="EMBL/GenBank/DDBJ databases">
        <title>Evolution of GPA BGCs.</title>
        <authorList>
            <person name="Waglechner N."/>
            <person name="Wright G.D."/>
        </authorList>
    </citation>
    <scope>NUCLEOTIDE SEQUENCE [LARGE SCALE GENOMIC DNA]</scope>
    <source>
        <strain evidence="6 7">A82846</strain>
    </source>
</reference>
<proteinExistence type="predicted"/>
<evidence type="ECO:0000313" key="7">
    <source>
        <dbReference type="Proteomes" id="UP000287547"/>
    </source>
</evidence>
<comment type="caution">
    <text evidence="6">The sequence shown here is derived from an EMBL/GenBank/DDBJ whole genome shotgun (WGS) entry which is preliminary data.</text>
</comment>
<name>A0A428Z4Q2_KIBAR</name>
<gene>
    <name evidence="6" type="ORF">DMH04_27455</name>
</gene>
<dbReference type="SUPFAM" id="SSF52151">
    <property type="entry name" value="FabD/lysophospholipase-like"/>
    <property type="match status" value="1"/>
</dbReference>
<keyword evidence="2 6" id="KW-0808">Transferase</keyword>
<dbReference type="GO" id="GO:0004314">
    <property type="term" value="F:[acyl-carrier-protein] S-malonyltransferase activity"/>
    <property type="evidence" value="ECO:0007669"/>
    <property type="project" value="UniProtKB-EC"/>
</dbReference>
<dbReference type="InterPro" id="IPR016036">
    <property type="entry name" value="Malonyl_transacylase_ACP-bd"/>
</dbReference>
<accession>A0A428Z4Q2</accession>
<evidence type="ECO:0000259" key="5">
    <source>
        <dbReference type="SMART" id="SM00827"/>
    </source>
</evidence>
<evidence type="ECO:0000256" key="4">
    <source>
        <dbReference type="ARBA" id="ARBA00048462"/>
    </source>
</evidence>
<dbReference type="SMART" id="SM00827">
    <property type="entry name" value="PKS_AT"/>
    <property type="match status" value="1"/>
</dbReference>
<dbReference type="GO" id="GO:0005829">
    <property type="term" value="C:cytosol"/>
    <property type="evidence" value="ECO:0007669"/>
    <property type="project" value="TreeGrafter"/>
</dbReference>
<dbReference type="PANTHER" id="PTHR42681">
    <property type="entry name" value="MALONYL-COA-ACYL CARRIER PROTEIN TRANSACYLASE, MITOCHONDRIAL"/>
    <property type="match status" value="1"/>
</dbReference>
<evidence type="ECO:0000256" key="1">
    <source>
        <dbReference type="ARBA" id="ARBA00013258"/>
    </source>
</evidence>